<accession>T1KFD3</accession>
<dbReference type="InterPro" id="IPR000219">
    <property type="entry name" value="DH_dom"/>
</dbReference>
<dbReference type="EMBL" id="CAEY01000036">
    <property type="status" value="NOT_ANNOTATED_CDS"/>
    <property type="molecule type" value="Genomic_DNA"/>
</dbReference>
<keyword evidence="6" id="KW-0862">Zinc</keyword>
<dbReference type="InterPro" id="IPR036028">
    <property type="entry name" value="SH3-like_dom_sf"/>
</dbReference>
<evidence type="ECO:0000259" key="12">
    <source>
        <dbReference type="PROSITE" id="PS50002"/>
    </source>
</evidence>
<evidence type="ECO:0000256" key="3">
    <source>
        <dbReference type="ARBA" id="ARBA00022658"/>
    </source>
</evidence>
<dbReference type="PROSITE" id="PS50010">
    <property type="entry name" value="DH_2"/>
    <property type="match status" value="1"/>
</dbReference>
<dbReference type="Gene3D" id="3.30.505.10">
    <property type="entry name" value="SH2 domain"/>
    <property type="match status" value="1"/>
</dbReference>
<dbReference type="STRING" id="32264.T1KFD3"/>
<dbReference type="SMART" id="SM00325">
    <property type="entry name" value="RhoGEF"/>
    <property type="match status" value="1"/>
</dbReference>
<keyword evidence="2" id="KW-0597">Phosphoprotein</keyword>
<dbReference type="PROSITE" id="PS50001">
    <property type="entry name" value="SH2"/>
    <property type="match status" value="1"/>
</dbReference>
<dbReference type="PROSITE" id="PS50081">
    <property type="entry name" value="ZF_DAG_PE_2"/>
    <property type="match status" value="1"/>
</dbReference>
<dbReference type="InterPro" id="IPR000980">
    <property type="entry name" value="SH2"/>
</dbReference>
<feature type="domain" description="DH" evidence="14">
    <location>
        <begin position="55"/>
        <end position="151"/>
    </location>
</feature>
<name>T1KFD3_TETUR</name>
<dbReference type="eggNOG" id="KOG2996">
    <property type="taxonomic scope" value="Eukaryota"/>
</dbReference>
<feature type="domain" description="Phorbol-ester/DAG-type" evidence="15">
    <location>
        <begin position="349"/>
        <end position="398"/>
    </location>
</feature>
<evidence type="ECO:0000259" key="13">
    <source>
        <dbReference type="PROSITE" id="PS50003"/>
    </source>
</evidence>
<dbReference type="CDD" id="cd20810">
    <property type="entry name" value="C1_VAV"/>
    <property type="match status" value="1"/>
</dbReference>
<dbReference type="InterPro" id="IPR002219">
    <property type="entry name" value="PKC_DAG/PE"/>
</dbReference>
<dbReference type="Pfam" id="PF14604">
    <property type="entry name" value="SH3_9"/>
    <property type="match status" value="1"/>
</dbReference>
<protein>
    <recommendedName>
        <fullName evidence="18">Protein vav</fullName>
    </recommendedName>
</protein>
<dbReference type="GO" id="GO:0005085">
    <property type="term" value="F:guanyl-nucleotide exchange factor activity"/>
    <property type="evidence" value="ECO:0007669"/>
    <property type="project" value="UniProtKB-KW"/>
</dbReference>
<keyword evidence="3" id="KW-0344">Guanine-nucleotide releasing factor</keyword>
<dbReference type="CDD" id="cd01223">
    <property type="entry name" value="PH_Vav"/>
    <property type="match status" value="1"/>
</dbReference>
<dbReference type="GO" id="GO:0016477">
    <property type="term" value="P:cell migration"/>
    <property type="evidence" value="ECO:0007669"/>
    <property type="project" value="TreeGrafter"/>
</dbReference>
<dbReference type="Gene3D" id="2.30.29.30">
    <property type="entry name" value="Pleckstrin-homology domain (PH domain)/Phosphotyrosine-binding domain (PTB)"/>
    <property type="match status" value="1"/>
</dbReference>
<dbReference type="PROSITE" id="PS50002">
    <property type="entry name" value="SH3"/>
    <property type="match status" value="2"/>
</dbReference>
<evidence type="ECO:0008006" key="18">
    <source>
        <dbReference type="Google" id="ProtNLM"/>
    </source>
</evidence>
<dbReference type="PROSITE" id="PS00479">
    <property type="entry name" value="ZF_DAG_PE_1"/>
    <property type="match status" value="1"/>
</dbReference>
<dbReference type="Proteomes" id="UP000015104">
    <property type="component" value="Unassembled WGS sequence"/>
</dbReference>
<dbReference type="Pfam" id="PF00621">
    <property type="entry name" value="RhoGEF"/>
    <property type="match status" value="1"/>
</dbReference>
<dbReference type="SMART" id="SM00233">
    <property type="entry name" value="PH"/>
    <property type="match status" value="1"/>
</dbReference>
<dbReference type="AlphaFoldDB" id="T1KFD3"/>
<dbReference type="PANTHER" id="PTHR45818">
    <property type="entry name" value="PROTEIN VAV"/>
    <property type="match status" value="1"/>
</dbReference>
<evidence type="ECO:0000256" key="9">
    <source>
        <dbReference type="PROSITE-ProRule" id="PRU00192"/>
    </source>
</evidence>
<evidence type="ECO:0000256" key="2">
    <source>
        <dbReference type="ARBA" id="ARBA00022553"/>
    </source>
</evidence>
<evidence type="ECO:0000256" key="4">
    <source>
        <dbReference type="ARBA" id="ARBA00022723"/>
    </source>
</evidence>
<dbReference type="SUPFAM" id="SSF50729">
    <property type="entry name" value="PH domain-like"/>
    <property type="match status" value="1"/>
</dbReference>
<feature type="domain" description="PH" evidence="13">
    <location>
        <begin position="222"/>
        <end position="336"/>
    </location>
</feature>
<evidence type="ECO:0000256" key="6">
    <source>
        <dbReference type="ARBA" id="ARBA00022833"/>
    </source>
</evidence>
<dbReference type="Pfam" id="PF07653">
    <property type="entry name" value="SH3_2"/>
    <property type="match status" value="1"/>
</dbReference>
<dbReference type="Gene3D" id="3.30.60.20">
    <property type="match status" value="1"/>
</dbReference>
<dbReference type="SMART" id="SM00109">
    <property type="entry name" value="C1"/>
    <property type="match status" value="1"/>
</dbReference>
<evidence type="ECO:0000259" key="11">
    <source>
        <dbReference type="PROSITE" id="PS50001"/>
    </source>
</evidence>
<dbReference type="InterPro" id="IPR011993">
    <property type="entry name" value="PH-like_dom_sf"/>
</dbReference>
<evidence type="ECO:0000259" key="15">
    <source>
        <dbReference type="PROSITE" id="PS50081"/>
    </source>
</evidence>
<feature type="region of interest" description="Disordered" evidence="10">
    <location>
        <begin position="524"/>
        <end position="595"/>
    </location>
</feature>
<dbReference type="PROSITE" id="PS50003">
    <property type="entry name" value="PH_DOMAIN"/>
    <property type="match status" value="1"/>
</dbReference>
<feature type="domain" description="SH3" evidence="12">
    <location>
        <begin position="717"/>
        <end position="778"/>
    </location>
</feature>
<dbReference type="InterPro" id="IPR055251">
    <property type="entry name" value="SOS1_NGEF_PH"/>
</dbReference>
<feature type="domain" description="SH3" evidence="12">
    <location>
        <begin position="454"/>
        <end position="522"/>
    </location>
</feature>
<dbReference type="InterPro" id="IPR035899">
    <property type="entry name" value="DBL_dom_sf"/>
</dbReference>
<dbReference type="SMART" id="SM00326">
    <property type="entry name" value="SH3"/>
    <property type="match status" value="2"/>
</dbReference>
<dbReference type="HOGENOM" id="CLU_013787_1_0_1"/>
<dbReference type="SUPFAM" id="SSF48065">
    <property type="entry name" value="DBL homology domain (DH-domain)"/>
    <property type="match status" value="1"/>
</dbReference>
<keyword evidence="4" id="KW-0479">Metal-binding</keyword>
<dbReference type="CDD" id="cd00160">
    <property type="entry name" value="RhoGEF"/>
    <property type="match status" value="1"/>
</dbReference>
<keyword evidence="1 9" id="KW-0728">SH3 domain</keyword>
<reference evidence="17" key="1">
    <citation type="submission" date="2011-08" db="EMBL/GenBank/DDBJ databases">
        <authorList>
            <person name="Rombauts S."/>
        </authorList>
    </citation>
    <scope>NUCLEOTIDE SEQUENCE</scope>
    <source>
        <strain evidence="17">London</strain>
    </source>
</reference>
<dbReference type="SUPFAM" id="SSF50044">
    <property type="entry name" value="SH3-domain"/>
    <property type="match status" value="2"/>
</dbReference>
<dbReference type="Pfam" id="PF22697">
    <property type="entry name" value="SOS1_NGEF_PH"/>
    <property type="match status" value="1"/>
</dbReference>
<dbReference type="InterPro" id="IPR001452">
    <property type="entry name" value="SH3_domain"/>
</dbReference>
<dbReference type="SMART" id="SM00252">
    <property type="entry name" value="SH2"/>
    <property type="match status" value="1"/>
</dbReference>
<evidence type="ECO:0000256" key="10">
    <source>
        <dbReference type="SAM" id="MobiDB-lite"/>
    </source>
</evidence>
<proteinExistence type="predicted"/>
<dbReference type="GO" id="GO:0046872">
    <property type="term" value="F:metal ion binding"/>
    <property type="evidence" value="ECO:0007669"/>
    <property type="project" value="UniProtKB-KW"/>
</dbReference>
<evidence type="ECO:0000256" key="8">
    <source>
        <dbReference type="PROSITE-ProRule" id="PRU00191"/>
    </source>
</evidence>
<dbReference type="Gene3D" id="1.20.900.10">
    <property type="entry name" value="Dbl homology (DH) domain"/>
    <property type="match status" value="2"/>
</dbReference>
<dbReference type="PRINTS" id="PR00401">
    <property type="entry name" value="SH2DOMAIN"/>
</dbReference>
<dbReference type="SUPFAM" id="SSF55550">
    <property type="entry name" value="SH2 domain"/>
    <property type="match status" value="1"/>
</dbReference>
<dbReference type="InterPro" id="IPR037832">
    <property type="entry name" value="PH_Vav"/>
</dbReference>
<dbReference type="GO" id="GO:0005737">
    <property type="term" value="C:cytoplasm"/>
    <property type="evidence" value="ECO:0007669"/>
    <property type="project" value="TreeGrafter"/>
</dbReference>
<evidence type="ECO:0000256" key="1">
    <source>
        <dbReference type="ARBA" id="ARBA00022443"/>
    </source>
</evidence>
<dbReference type="Pfam" id="PF00130">
    <property type="entry name" value="C1_1"/>
    <property type="match status" value="1"/>
</dbReference>
<evidence type="ECO:0000256" key="5">
    <source>
        <dbReference type="ARBA" id="ARBA00022737"/>
    </source>
</evidence>
<dbReference type="InterPro" id="IPR036860">
    <property type="entry name" value="SH2_dom_sf"/>
</dbReference>
<dbReference type="EnsemblMetazoa" id="tetur10g02710.1">
    <property type="protein sequence ID" value="tetur10g02710.1"/>
    <property type="gene ID" value="tetur10g02710"/>
</dbReference>
<sequence length="778" mass="88414">MHYSTSFNCKNGPSFPHRTHEEDIYEDLCYVTLRIGKDVLEEDETSIIDSTPLENRDYCIRELVETEKNYVEALNMIIRHFVRPLKKILDAKDKKIIFNHIKELADIHSGFHRDLCKAASTSSNGFRISNCFLSWKDQFVLYGDYCANLPRLSLATKWKPMMELIKNTHESHDDYYGLQQAYEAMIDIGDYINEVKRDSETLQIIAGIQVNIVDLDMPENTELKDYGRLLRDGEVKIKFNDEKCLKSRYVFVFDKVMLMCKSLKGEQFSYKEALILSDFSVDDCSPSSTGTIKHFKDKWSHHWSLVHNQARFTYTFYVKSDDLKRKWIEAIDKGLDNVNPVACQTGSTDHVFIFYTFPKPQNCGHCDKLLPGLFFQGYKCTICEISVHKSCIPLVKSCGELTLPPRPPLPSSSPSVISAYSGEDEAFLQQHSPVDFIAKYGQHHGLTNGTLLWPHETKVKAITSFDGEPNRSELSFQIGDVLLITNPKPDVSNNDGKWLEGELLRTGVEGLFPADKVQPILCNHSRSSSSFDDSTSTTTTTLTTTNSNINNNNNNNFTNLQHHHSNNNSFNNSDDGNSNNDNINNNINNGNSNNKNGNLLCPNYVNLNLEEHLWFAGTMDRNTAQTVLEKMPNSTFLLRISPNQRGNYAISLNCNGIVKHMRICKTLEGQYYLSESKFFDTMEELVNWYEERTLAESFSGLNLKLGIPYKSVLTPVPPIGYAIALYSFTGNSANLLSLRRGDYIAILSKTGAEKGWWKGQIGQRIGYFPFAYVSEIKD</sequence>
<evidence type="ECO:0000313" key="16">
    <source>
        <dbReference type="EnsemblMetazoa" id="tetur10g02710.1"/>
    </source>
</evidence>
<feature type="compositionally biased region" description="Low complexity" evidence="10">
    <location>
        <begin position="527"/>
        <end position="595"/>
    </location>
</feature>
<dbReference type="GO" id="GO:0048468">
    <property type="term" value="P:cell development"/>
    <property type="evidence" value="ECO:0007669"/>
    <property type="project" value="UniProtKB-ARBA"/>
</dbReference>
<dbReference type="Pfam" id="PF00017">
    <property type="entry name" value="SH2"/>
    <property type="match status" value="1"/>
</dbReference>
<organism evidence="16 17">
    <name type="scientific">Tetranychus urticae</name>
    <name type="common">Two-spotted spider mite</name>
    <dbReference type="NCBI Taxonomy" id="32264"/>
    <lineage>
        <taxon>Eukaryota</taxon>
        <taxon>Metazoa</taxon>
        <taxon>Ecdysozoa</taxon>
        <taxon>Arthropoda</taxon>
        <taxon>Chelicerata</taxon>
        <taxon>Arachnida</taxon>
        <taxon>Acari</taxon>
        <taxon>Acariformes</taxon>
        <taxon>Trombidiformes</taxon>
        <taxon>Prostigmata</taxon>
        <taxon>Eleutherengona</taxon>
        <taxon>Raphignathae</taxon>
        <taxon>Tetranychoidea</taxon>
        <taxon>Tetranychidae</taxon>
        <taxon>Tetranychus</taxon>
    </lineage>
</organism>
<keyword evidence="5" id="KW-0677">Repeat</keyword>
<evidence type="ECO:0000256" key="7">
    <source>
        <dbReference type="ARBA" id="ARBA00022999"/>
    </source>
</evidence>
<feature type="domain" description="SH2" evidence="11">
    <location>
        <begin position="614"/>
        <end position="709"/>
    </location>
</feature>
<dbReference type="InterPro" id="IPR001849">
    <property type="entry name" value="PH_domain"/>
</dbReference>
<keyword evidence="17" id="KW-1185">Reference proteome</keyword>
<evidence type="ECO:0000259" key="14">
    <source>
        <dbReference type="PROSITE" id="PS50010"/>
    </source>
</evidence>
<keyword evidence="7 8" id="KW-0727">SH2 domain</keyword>
<dbReference type="Gene3D" id="2.30.30.40">
    <property type="entry name" value="SH3 Domains"/>
    <property type="match status" value="2"/>
</dbReference>
<dbReference type="PANTHER" id="PTHR45818:SF3">
    <property type="entry name" value="PROTEIN VAV"/>
    <property type="match status" value="1"/>
</dbReference>
<reference evidence="16" key="2">
    <citation type="submission" date="2015-06" db="UniProtKB">
        <authorList>
            <consortium name="EnsemblMetazoa"/>
        </authorList>
    </citation>
    <scope>IDENTIFICATION</scope>
</reference>
<evidence type="ECO:0000313" key="17">
    <source>
        <dbReference type="Proteomes" id="UP000015104"/>
    </source>
</evidence>